<keyword evidence="2" id="KW-1185">Reference proteome</keyword>
<name>A0A7W4YUY3_9HYPH</name>
<sequence>MMKLIGSKREREIESQLRHSQSWLLEAPETATIRSVLLRAFKGVQSALLLNWTPDQSEDLYSILVNGSSIASFEIPREIKFDPQLIEVELEHPLEWKKHLRGQVQNLKYLIAMQIADETLGSAAHVAAEIEPLKNEWLK</sequence>
<evidence type="ECO:0000313" key="2">
    <source>
        <dbReference type="Proteomes" id="UP000532010"/>
    </source>
</evidence>
<protein>
    <submittedName>
        <fullName evidence="1">Uncharacterized protein</fullName>
    </submittedName>
</protein>
<dbReference type="RefSeq" id="WP_183447478.1">
    <property type="nucleotide sequence ID" value="NZ_JACHWB010000001.1"/>
</dbReference>
<proteinExistence type="predicted"/>
<reference evidence="1 2" key="1">
    <citation type="submission" date="2020-08" db="EMBL/GenBank/DDBJ databases">
        <title>The Agave Microbiome: Exploring the role of microbial communities in plant adaptations to desert environments.</title>
        <authorList>
            <person name="Partida-Martinez L.P."/>
        </authorList>
    </citation>
    <scope>NUCLEOTIDE SEQUENCE [LARGE SCALE GENOMIC DNA]</scope>
    <source>
        <strain evidence="1 2">AT3.9</strain>
    </source>
</reference>
<organism evidence="1 2">
    <name type="scientific">Microvirga lupini</name>
    <dbReference type="NCBI Taxonomy" id="420324"/>
    <lineage>
        <taxon>Bacteria</taxon>
        <taxon>Pseudomonadati</taxon>
        <taxon>Pseudomonadota</taxon>
        <taxon>Alphaproteobacteria</taxon>
        <taxon>Hyphomicrobiales</taxon>
        <taxon>Methylobacteriaceae</taxon>
        <taxon>Microvirga</taxon>
    </lineage>
</organism>
<accession>A0A7W4YUY3</accession>
<dbReference type="AlphaFoldDB" id="A0A7W4YUY3"/>
<gene>
    <name evidence="1" type="ORF">FHR70_000895</name>
</gene>
<comment type="caution">
    <text evidence="1">The sequence shown here is derived from an EMBL/GenBank/DDBJ whole genome shotgun (WGS) entry which is preliminary data.</text>
</comment>
<dbReference type="EMBL" id="JACHWB010000001">
    <property type="protein sequence ID" value="MBB3017855.1"/>
    <property type="molecule type" value="Genomic_DNA"/>
</dbReference>
<dbReference type="Proteomes" id="UP000532010">
    <property type="component" value="Unassembled WGS sequence"/>
</dbReference>
<evidence type="ECO:0000313" key="1">
    <source>
        <dbReference type="EMBL" id="MBB3017855.1"/>
    </source>
</evidence>